<accession>A0A517Y2E2</accession>
<sequence length="56" mass="5989">MANEVLAKVVCHNVVCCIHADHELRIDVGVRRGEAGRTGQRRRAVAHSVSGGVIQG</sequence>
<dbReference type="EMBL" id="CP036273">
    <property type="protein sequence ID" value="QDU23956.1"/>
    <property type="molecule type" value="Genomic_DNA"/>
</dbReference>
<evidence type="ECO:0000313" key="1">
    <source>
        <dbReference type="EMBL" id="QDU23956.1"/>
    </source>
</evidence>
<dbReference type="KEGG" id="uli:ETAA1_59670"/>
<protein>
    <submittedName>
        <fullName evidence="1">Uncharacterized protein</fullName>
    </submittedName>
</protein>
<dbReference type="AlphaFoldDB" id="A0A517Y2E2"/>
<evidence type="ECO:0000313" key="2">
    <source>
        <dbReference type="Proteomes" id="UP000319576"/>
    </source>
</evidence>
<name>A0A517Y2E2_9BACT</name>
<gene>
    <name evidence="1" type="ORF">ETAA1_59670</name>
</gene>
<proteinExistence type="predicted"/>
<reference evidence="1 2" key="1">
    <citation type="submission" date="2019-02" db="EMBL/GenBank/DDBJ databases">
        <title>Deep-cultivation of Planctomycetes and their phenomic and genomic characterization uncovers novel biology.</title>
        <authorList>
            <person name="Wiegand S."/>
            <person name="Jogler M."/>
            <person name="Boedeker C."/>
            <person name="Pinto D."/>
            <person name="Vollmers J."/>
            <person name="Rivas-Marin E."/>
            <person name="Kohn T."/>
            <person name="Peeters S.H."/>
            <person name="Heuer A."/>
            <person name="Rast P."/>
            <person name="Oberbeckmann S."/>
            <person name="Bunk B."/>
            <person name="Jeske O."/>
            <person name="Meyerdierks A."/>
            <person name="Storesund J.E."/>
            <person name="Kallscheuer N."/>
            <person name="Luecker S."/>
            <person name="Lage O.M."/>
            <person name="Pohl T."/>
            <person name="Merkel B.J."/>
            <person name="Hornburger P."/>
            <person name="Mueller R.-W."/>
            <person name="Bruemmer F."/>
            <person name="Labrenz M."/>
            <person name="Spormann A.M."/>
            <person name="Op den Camp H."/>
            <person name="Overmann J."/>
            <person name="Amann R."/>
            <person name="Jetten M.S.M."/>
            <person name="Mascher T."/>
            <person name="Medema M.H."/>
            <person name="Devos D.P."/>
            <person name="Kaster A.-K."/>
            <person name="Ovreas L."/>
            <person name="Rohde M."/>
            <person name="Galperin M.Y."/>
            <person name="Jogler C."/>
        </authorList>
    </citation>
    <scope>NUCLEOTIDE SEQUENCE [LARGE SCALE GENOMIC DNA]</scope>
    <source>
        <strain evidence="1 2">ETA_A1</strain>
    </source>
</reference>
<dbReference type="Proteomes" id="UP000319576">
    <property type="component" value="Chromosome"/>
</dbReference>
<organism evidence="1 2">
    <name type="scientific">Urbifossiella limnaea</name>
    <dbReference type="NCBI Taxonomy" id="2528023"/>
    <lineage>
        <taxon>Bacteria</taxon>
        <taxon>Pseudomonadati</taxon>
        <taxon>Planctomycetota</taxon>
        <taxon>Planctomycetia</taxon>
        <taxon>Gemmatales</taxon>
        <taxon>Gemmataceae</taxon>
        <taxon>Urbifossiella</taxon>
    </lineage>
</organism>
<keyword evidence="2" id="KW-1185">Reference proteome</keyword>